<dbReference type="RefSeq" id="WP_189402849.1">
    <property type="nucleotide sequence ID" value="NZ_BMXA01000009.1"/>
</dbReference>
<proteinExistence type="predicted"/>
<organism evidence="1 2">
    <name type="scientific">Arenicella chitinivorans</name>
    <dbReference type="NCBI Taxonomy" id="1329800"/>
    <lineage>
        <taxon>Bacteria</taxon>
        <taxon>Pseudomonadati</taxon>
        <taxon>Pseudomonadota</taxon>
        <taxon>Gammaproteobacteria</taxon>
        <taxon>Arenicellales</taxon>
        <taxon>Arenicellaceae</taxon>
        <taxon>Arenicella</taxon>
    </lineage>
</organism>
<dbReference type="Pfam" id="PF13759">
    <property type="entry name" value="2OG-FeII_Oxy_5"/>
    <property type="match status" value="1"/>
</dbReference>
<dbReference type="InterPro" id="IPR012668">
    <property type="entry name" value="CHP02466"/>
</dbReference>
<name>A0A918S3A9_9GAMM</name>
<reference evidence="1" key="2">
    <citation type="submission" date="2020-09" db="EMBL/GenBank/DDBJ databases">
        <authorList>
            <person name="Sun Q."/>
            <person name="Kim S."/>
        </authorList>
    </citation>
    <scope>NUCLEOTIDE SEQUENCE</scope>
    <source>
        <strain evidence="1">KCTC 12711</strain>
    </source>
</reference>
<dbReference type="Proteomes" id="UP000614811">
    <property type="component" value="Unassembled WGS sequence"/>
</dbReference>
<keyword evidence="2" id="KW-1185">Reference proteome</keyword>
<dbReference type="AlphaFoldDB" id="A0A918S3A9"/>
<evidence type="ECO:0000313" key="2">
    <source>
        <dbReference type="Proteomes" id="UP000614811"/>
    </source>
</evidence>
<dbReference type="Gene3D" id="2.60.120.620">
    <property type="entry name" value="q2cbj1_9rhob like domain"/>
    <property type="match status" value="1"/>
</dbReference>
<comment type="caution">
    <text evidence="1">The sequence shown here is derived from an EMBL/GenBank/DDBJ whole genome shotgun (WGS) entry which is preliminary data.</text>
</comment>
<gene>
    <name evidence="1" type="ORF">GCM10008090_33330</name>
</gene>
<accession>A0A918S3A9</accession>
<evidence type="ECO:0000313" key="1">
    <source>
        <dbReference type="EMBL" id="GHA20736.1"/>
    </source>
</evidence>
<dbReference type="EMBL" id="BMXA01000009">
    <property type="protein sequence ID" value="GHA20736.1"/>
    <property type="molecule type" value="Genomic_DNA"/>
</dbReference>
<dbReference type="NCBIfam" id="TIGR02466">
    <property type="entry name" value="TIGR02466 family protein"/>
    <property type="match status" value="1"/>
</dbReference>
<protein>
    <submittedName>
        <fullName evidence="1">2OG-Fe(II) oxygenase-related protein</fullName>
    </submittedName>
</protein>
<sequence>MTLTKELFFPTPIYFIDVEDAEALNAFLKTRIYSWREQDATGVQRSNVRQVGAWHSTTTMSSRPEFASFVDLVSAQVQQVFGDQLYAADSHPFCLNMWANINPRQGYNRSHVHPGSLWSGVYYVQAPENCGQLIFQDPRAQVSVMAPSLNESRERGAEHWPEVYHRAVEGRLILFPSWLRHEVEPNMSPLTSPDSDRVSISFNYGQQLVRSKGG</sequence>
<reference evidence="1" key="1">
    <citation type="journal article" date="2014" name="Int. J. Syst. Evol. Microbiol.">
        <title>Complete genome sequence of Corynebacterium casei LMG S-19264T (=DSM 44701T), isolated from a smear-ripened cheese.</title>
        <authorList>
            <consortium name="US DOE Joint Genome Institute (JGI-PGF)"/>
            <person name="Walter F."/>
            <person name="Albersmeier A."/>
            <person name="Kalinowski J."/>
            <person name="Ruckert C."/>
        </authorList>
    </citation>
    <scope>NUCLEOTIDE SEQUENCE</scope>
    <source>
        <strain evidence="1">KCTC 12711</strain>
    </source>
</reference>